<dbReference type="Proteomes" id="UP001595724">
    <property type="component" value="Unassembled WGS sequence"/>
</dbReference>
<evidence type="ECO:0000313" key="1">
    <source>
        <dbReference type="EMBL" id="MFC3659015.1"/>
    </source>
</evidence>
<proteinExistence type="predicted"/>
<protein>
    <recommendedName>
        <fullName evidence="3">XRE family transcriptional regulator</fullName>
    </recommendedName>
</protein>
<gene>
    <name evidence="1" type="ORF">ACFOM9_02845</name>
</gene>
<accession>A0ABV7UQ17</accession>
<organism evidence="1 2">
    <name type="scientific">Luteimonas notoginsengisoli</name>
    <dbReference type="NCBI Taxonomy" id="1578200"/>
    <lineage>
        <taxon>Bacteria</taxon>
        <taxon>Pseudomonadati</taxon>
        <taxon>Pseudomonadota</taxon>
        <taxon>Gammaproteobacteria</taxon>
        <taxon>Lysobacterales</taxon>
        <taxon>Lysobacteraceae</taxon>
        <taxon>Luteimonas</taxon>
    </lineage>
</organism>
<comment type="caution">
    <text evidence="1">The sequence shown here is derived from an EMBL/GenBank/DDBJ whole genome shotgun (WGS) entry which is preliminary data.</text>
</comment>
<name>A0ABV7UQ17_9GAMM</name>
<sequence>MSSQLGLPVSLRPEEVAREKSLGAAIELCAKAGGYAFDKALQMELGVDKAQFSRWQSGSEGVVWPKLEKLMDLCGNDAPLFWMLYQRGYDLHSLRRRESETERHNRLLREEVAALRRVLLGDAANA</sequence>
<dbReference type="RefSeq" id="WP_386705980.1">
    <property type="nucleotide sequence ID" value="NZ_JBHRYF010000001.1"/>
</dbReference>
<evidence type="ECO:0000313" key="2">
    <source>
        <dbReference type="Proteomes" id="UP001595724"/>
    </source>
</evidence>
<evidence type="ECO:0008006" key="3">
    <source>
        <dbReference type="Google" id="ProtNLM"/>
    </source>
</evidence>
<dbReference type="EMBL" id="JBHRYF010000001">
    <property type="protein sequence ID" value="MFC3659015.1"/>
    <property type="molecule type" value="Genomic_DNA"/>
</dbReference>
<reference evidence="2" key="1">
    <citation type="journal article" date="2019" name="Int. J. Syst. Evol. Microbiol.">
        <title>The Global Catalogue of Microorganisms (GCM) 10K type strain sequencing project: providing services to taxonomists for standard genome sequencing and annotation.</title>
        <authorList>
            <consortium name="The Broad Institute Genomics Platform"/>
            <consortium name="The Broad Institute Genome Sequencing Center for Infectious Disease"/>
            <person name="Wu L."/>
            <person name="Ma J."/>
        </authorList>
    </citation>
    <scope>NUCLEOTIDE SEQUENCE [LARGE SCALE GENOMIC DNA]</scope>
    <source>
        <strain evidence="2">KCTC 42211</strain>
    </source>
</reference>
<keyword evidence="2" id="KW-1185">Reference proteome</keyword>